<organism evidence="8 9">
    <name type="scientific">Olpidium bornovanus</name>
    <dbReference type="NCBI Taxonomy" id="278681"/>
    <lineage>
        <taxon>Eukaryota</taxon>
        <taxon>Fungi</taxon>
        <taxon>Fungi incertae sedis</taxon>
        <taxon>Olpidiomycota</taxon>
        <taxon>Olpidiomycotina</taxon>
        <taxon>Olpidiomycetes</taxon>
        <taxon>Olpidiales</taxon>
        <taxon>Olpidiaceae</taxon>
        <taxon>Olpidium</taxon>
    </lineage>
</organism>
<dbReference type="Proteomes" id="UP000673691">
    <property type="component" value="Unassembled WGS sequence"/>
</dbReference>
<dbReference type="GO" id="GO:0000287">
    <property type="term" value="F:magnesium ion binding"/>
    <property type="evidence" value="ECO:0007669"/>
    <property type="project" value="TreeGrafter"/>
</dbReference>
<dbReference type="InterPro" id="IPR040442">
    <property type="entry name" value="Pyrv_kinase-like_dom_sf"/>
</dbReference>
<evidence type="ECO:0000256" key="7">
    <source>
        <dbReference type="SAM" id="MobiDB-lite"/>
    </source>
</evidence>
<evidence type="ECO:0000256" key="1">
    <source>
        <dbReference type="ARBA" id="ARBA00005033"/>
    </source>
</evidence>
<evidence type="ECO:0000313" key="8">
    <source>
        <dbReference type="EMBL" id="KAG5459105.1"/>
    </source>
</evidence>
<gene>
    <name evidence="8" type="ORF">BJ554DRAFT_540</name>
</gene>
<dbReference type="SUPFAM" id="SSF51621">
    <property type="entry name" value="Phosphoenolpyruvate/pyruvate domain"/>
    <property type="match status" value="1"/>
</dbReference>
<dbReference type="GO" id="GO:0005739">
    <property type="term" value="C:mitochondrion"/>
    <property type="evidence" value="ECO:0007669"/>
    <property type="project" value="TreeGrafter"/>
</dbReference>
<dbReference type="GO" id="GO:0015940">
    <property type="term" value="P:pantothenate biosynthetic process"/>
    <property type="evidence" value="ECO:0007669"/>
    <property type="project" value="UniProtKB-UniPathway"/>
</dbReference>
<dbReference type="GO" id="GO:0008168">
    <property type="term" value="F:methyltransferase activity"/>
    <property type="evidence" value="ECO:0007669"/>
    <property type="project" value="UniProtKB-KW"/>
</dbReference>
<keyword evidence="4 6" id="KW-0808">Transferase</keyword>
<evidence type="ECO:0000256" key="3">
    <source>
        <dbReference type="ARBA" id="ARBA00012618"/>
    </source>
</evidence>
<dbReference type="InterPro" id="IPR015813">
    <property type="entry name" value="Pyrv/PenolPyrv_kinase-like_dom"/>
</dbReference>
<feature type="region of interest" description="Disordered" evidence="7">
    <location>
        <begin position="371"/>
        <end position="408"/>
    </location>
</feature>
<dbReference type="OrthoDB" id="425211at2759"/>
<dbReference type="FunFam" id="3.20.20.60:FF:000003">
    <property type="entry name" value="3-methyl-2-oxobutanoate hydroxymethyltransferase"/>
    <property type="match status" value="1"/>
</dbReference>
<dbReference type="PANTHER" id="PTHR20881:SF0">
    <property type="entry name" value="3-METHYL-2-OXOBUTANOATE HYDROXYMETHYLTRANSFERASE"/>
    <property type="match status" value="1"/>
</dbReference>
<protein>
    <recommendedName>
        <fullName evidence="3 6">3-methyl-2-oxobutanoate hydroxymethyltransferase</fullName>
        <ecNumber evidence="3 6">2.1.2.11</ecNumber>
    </recommendedName>
</protein>
<proteinExistence type="inferred from homology"/>
<evidence type="ECO:0000313" key="9">
    <source>
        <dbReference type="Proteomes" id="UP000673691"/>
    </source>
</evidence>
<keyword evidence="9" id="KW-1185">Reference proteome</keyword>
<keyword evidence="6" id="KW-0566">Pantothenate biosynthesis</keyword>
<evidence type="ECO:0000256" key="6">
    <source>
        <dbReference type="RuleBase" id="RU362100"/>
    </source>
</evidence>
<dbReference type="NCBIfam" id="TIGR00222">
    <property type="entry name" value="panB"/>
    <property type="match status" value="1"/>
</dbReference>
<comment type="catalytic activity">
    <reaction evidence="5 6">
        <text>(6R)-5,10-methylene-5,6,7,8-tetrahydrofolate + 3-methyl-2-oxobutanoate + H2O = 2-dehydropantoate + (6S)-5,6,7,8-tetrahydrofolate</text>
        <dbReference type="Rhea" id="RHEA:11824"/>
        <dbReference type="ChEBI" id="CHEBI:11561"/>
        <dbReference type="ChEBI" id="CHEBI:11851"/>
        <dbReference type="ChEBI" id="CHEBI:15377"/>
        <dbReference type="ChEBI" id="CHEBI:15636"/>
        <dbReference type="ChEBI" id="CHEBI:57453"/>
        <dbReference type="EC" id="2.1.2.11"/>
    </reaction>
</comment>
<comment type="function">
    <text evidence="6">Catalyzes the reversible reaction in which hydroxymethyl group from 5,10-methylenetetrahydrofolate is transferred onto alpha-ketoisovalerate to form ketopantoate.</text>
</comment>
<dbReference type="GO" id="GO:0003864">
    <property type="term" value="F:3-methyl-2-oxobutanoate hydroxymethyltransferase activity"/>
    <property type="evidence" value="ECO:0007669"/>
    <property type="project" value="UniProtKB-EC"/>
</dbReference>
<comment type="caution">
    <text evidence="8">The sequence shown here is derived from an EMBL/GenBank/DDBJ whole genome shotgun (WGS) entry which is preliminary data.</text>
</comment>
<dbReference type="AlphaFoldDB" id="A0A8H7ZTU4"/>
<dbReference type="GO" id="GO:0032259">
    <property type="term" value="P:methylation"/>
    <property type="evidence" value="ECO:0007669"/>
    <property type="project" value="UniProtKB-KW"/>
</dbReference>
<dbReference type="InterPro" id="IPR003700">
    <property type="entry name" value="Pantoate_hydroxy_MeTrfase"/>
</dbReference>
<comment type="similarity">
    <text evidence="2 6">Belongs to the PanB family.</text>
</comment>
<reference evidence="8 9" key="1">
    <citation type="journal article" name="Sci. Rep.">
        <title>Genome-scale phylogenetic analyses confirm Olpidium as the closest living zoosporic fungus to the non-flagellated, terrestrial fungi.</title>
        <authorList>
            <person name="Chang Y."/>
            <person name="Rochon D."/>
            <person name="Sekimoto S."/>
            <person name="Wang Y."/>
            <person name="Chovatia M."/>
            <person name="Sandor L."/>
            <person name="Salamov A."/>
            <person name="Grigoriev I.V."/>
            <person name="Stajich J.E."/>
            <person name="Spatafora J.W."/>
        </authorList>
    </citation>
    <scope>NUCLEOTIDE SEQUENCE [LARGE SCALE GENOMIC DNA]</scope>
    <source>
        <strain evidence="8">S191</strain>
    </source>
</reference>
<accession>A0A8H7ZTU4</accession>
<dbReference type="UniPathway" id="UPA00028">
    <property type="reaction ID" value="UER00003"/>
</dbReference>
<evidence type="ECO:0000256" key="5">
    <source>
        <dbReference type="ARBA" id="ARBA00049172"/>
    </source>
</evidence>
<dbReference type="HAMAP" id="MF_00156">
    <property type="entry name" value="PanB"/>
    <property type="match status" value="1"/>
</dbReference>
<dbReference type="NCBIfam" id="NF001452">
    <property type="entry name" value="PRK00311.1"/>
    <property type="match status" value="1"/>
</dbReference>
<feature type="compositionally biased region" description="Basic and acidic residues" evidence="7">
    <location>
        <begin position="378"/>
        <end position="391"/>
    </location>
</feature>
<name>A0A8H7ZTU4_9FUNG</name>
<dbReference type="CDD" id="cd06557">
    <property type="entry name" value="KPHMT-like"/>
    <property type="match status" value="1"/>
</dbReference>
<dbReference type="EMBL" id="JAEFCI010007355">
    <property type="protein sequence ID" value="KAG5459105.1"/>
    <property type="molecule type" value="Genomic_DNA"/>
</dbReference>
<dbReference type="PANTHER" id="PTHR20881">
    <property type="entry name" value="3-METHYL-2-OXOBUTANOATE HYDROXYMETHYLTRANSFERASE"/>
    <property type="match status" value="1"/>
</dbReference>
<dbReference type="EC" id="2.1.2.11" evidence="3 6"/>
<dbReference type="Gene3D" id="3.20.20.60">
    <property type="entry name" value="Phosphoenolpyruvate-binding domains"/>
    <property type="match status" value="1"/>
</dbReference>
<comment type="pathway">
    <text evidence="1 6">Cofactor biosynthesis; (R)-pantothenate biosynthesis; (R)-pantoate from 3-methyl-2-oxobutanoate: step 1/2.</text>
</comment>
<dbReference type="Pfam" id="PF02548">
    <property type="entry name" value="Pantoate_transf"/>
    <property type="match status" value="1"/>
</dbReference>
<evidence type="ECO:0000256" key="4">
    <source>
        <dbReference type="ARBA" id="ARBA00022679"/>
    </source>
</evidence>
<sequence>MLAAKEGAGGARRAARRLIAGCLRSAAVRSGSSGAPAAFARRQEFARCAAGRRSFSAEARGPAASGLRTAATSLQRRARRADCSPRLGAVRCSSHPASQSAPATSQKKVTITTLRNMYKKGVPIAMMTAHDYPSGLFVENGQMDICLVGDSLGMVALGYPNTSQLTMDDMIHHCRAVARAITHPFLIGDMPFGSYETSETKATENAIRLMKEGKVEAVKLEGGIEMASTAHRIQRVGIPVMGHIGLTPHRQSAMGGYRVQGKTAAKARLLLKDAQALQDAGCFAIIVEGVPAPTADYITANLKIPTIGIGAGPGCSGQVLVQNDMLGIFDKFVPRFCKQYTHITTVVGKAMEQYRTEVKSRTFPAAEHCYPMADGEEDKLRAMEQKEKEDSTQPTSAKPRKAADEEDE</sequence>
<evidence type="ECO:0000256" key="2">
    <source>
        <dbReference type="ARBA" id="ARBA00008676"/>
    </source>
</evidence>